<dbReference type="InterPro" id="IPR051086">
    <property type="entry name" value="RNase_D-like"/>
</dbReference>
<dbReference type="SMART" id="SM00341">
    <property type="entry name" value="HRDC"/>
    <property type="match status" value="1"/>
</dbReference>
<dbReference type="InterPro" id="IPR036397">
    <property type="entry name" value="RNaseH_sf"/>
</dbReference>
<dbReference type="GO" id="GO:0003676">
    <property type="term" value="F:nucleic acid binding"/>
    <property type="evidence" value="ECO:0007669"/>
    <property type="project" value="InterPro"/>
</dbReference>
<dbReference type="SUPFAM" id="SSF47819">
    <property type="entry name" value="HRDC-like"/>
    <property type="match status" value="1"/>
</dbReference>
<dbReference type="InterPro" id="IPR044876">
    <property type="entry name" value="HRDC_dom_sf"/>
</dbReference>
<dbReference type="AlphaFoldDB" id="A0A0R2NZX1"/>
<sequence length="433" mass="49114">MSEQETNLRALKVPEQGTPELITTEDRFAEAIRELKSGHGPIAVDAERASGFRYSPRAYLIQIYRRGGGLHLIDPIEFIESPLIGQLNELIRGEEVIIHASTQDLPCLRDWGIDPKELFDTELGARIAGCPRVGLGHLVESLLQISLAKEHSAVDWSIRPLKQEWLDYAALDVALLIDLRDKVKELLEAQGKLKWAMQDFAAILTSPPPQKRKEPWRRTSGMHEIKSRYQLAIIRQLWQVRDEIAFSIDLAPGRLLSDAVIIALAKSNVKSRDEFMKLGEARQRIRNEIQKSYIDTWLETFLAAQSLEQERWPELRSKSDSLPPVKIWKVKFPIAYAHLSHAKAKLNEIAVELNIPLENLIGPELVRKICFDQANEQLHKMSPALLSRVETQLRLNGAREWQIEKCANAIAESLSESEPLALPPAEAEIEPEE</sequence>
<proteinExistence type="predicted"/>
<dbReference type="InterPro" id="IPR041605">
    <property type="entry name" value="Exo_C"/>
</dbReference>
<name>A0A0R2NZX1_9ACTN</name>
<dbReference type="Gene3D" id="3.30.420.10">
    <property type="entry name" value="Ribonuclease H-like superfamily/Ribonuclease H"/>
    <property type="match status" value="1"/>
</dbReference>
<dbReference type="SMART" id="SM00474">
    <property type="entry name" value="35EXOc"/>
    <property type="match status" value="1"/>
</dbReference>
<dbReference type="InterPro" id="IPR010997">
    <property type="entry name" value="HRDC-like_sf"/>
</dbReference>
<organism evidence="2 3">
    <name type="scientific">Actinobacteria bacterium BACL2 MAG-120802-bin41</name>
    <dbReference type="NCBI Taxonomy" id="1655568"/>
    <lineage>
        <taxon>Bacteria</taxon>
        <taxon>Bacillati</taxon>
        <taxon>Actinomycetota</taxon>
        <taxon>Actinomycetes</taxon>
        <taxon>Actinomycetes incertae sedis</taxon>
        <taxon>ac1 cluster</taxon>
    </lineage>
</organism>
<dbReference type="SUPFAM" id="SSF53098">
    <property type="entry name" value="Ribonuclease H-like"/>
    <property type="match status" value="1"/>
</dbReference>
<dbReference type="PANTHER" id="PTHR47649:SF1">
    <property type="entry name" value="RIBONUCLEASE D"/>
    <property type="match status" value="1"/>
</dbReference>
<dbReference type="PROSITE" id="PS50967">
    <property type="entry name" value="HRDC"/>
    <property type="match status" value="1"/>
</dbReference>
<dbReference type="Gene3D" id="1.10.150.80">
    <property type="entry name" value="HRDC domain"/>
    <property type="match status" value="2"/>
</dbReference>
<dbReference type="EMBL" id="LIAS01000005">
    <property type="protein sequence ID" value="KRO31329.1"/>
    <property type="molecule type" value="Genomic_DNA"/>
</dbReference>
<dbReference type="Pfam" id="PF18305">
    <property type="entry name" value="DNA_pol_A_exoN"/>
    <property type="match status" value="1"/>
</dbReference>
<keyword evidence="2" id="KW-0378">Hydrolase</keyword>
<reference evidence="2 3" key="1">
    <citation type="submission" date="2015-10" db="EMBL/GenBank/DDBJ databases">
        <title>Metagenome-Assembled Genomes uncover a global brackish microbiome.</title>
        <authorList>
            <person name="Hugerth L.W."/>
            <person name="Larsson J."/>
            <person name="Alneberg J."/>
            <person name="Lindh M.V."/>
            <person name="Legrand C."/>
            <person name="Pinhassi J."/>
            <person name="Andersson A.F."/>
        </authorList>
    </citation>
    <scope>NUCLEOTIDE SEQUENCE [LARGE SCALE GENOMIC DNA]</scope>
    <source>
        <strain evidence="2">BACL2 MAG-120802-bin41</strain>
    </source>
</reference>
<dbReference type="Pfam" id="PF00570">
    <property type="entry name" value="HRDC"/>
    <property type="match status" value="1"/>
</dbReference>
<dbReference type="Pfam" id="PF01612">
    <property type="entry name" value="DNA_pol_A_exo1"/>
    <property type="match status" value="1"/>
</dbReference>
<evidence type="ECO:0000313" key="3">
    <source>
        <dbReference type="Proteomes" id="UP000053941"/>
    </source>
</evidence>
<dbReference type="Proteomes" id="UP000053941">
    <property type="component" value="Unassembled WGS sequence"/>
</dbReference>
<dbReference type="InterPro" id="IPR002121">
    <property type="entry name" value="HRDC_dom"/>
</dbReference>
<dbReference type="InterPro" id="IPR002562">
    <property type="entry name" value="3'-5'_exonuclease_dom"/>
</dbReference>
<accession>A0A0R2NZX1</accession>
<protein>
    <submittedName>
        <fullName evidence="2">3'-5' exonuclease</fullName>
    </submittedName>
</protein>
<dbReference type="PANTHER" id="PTHR47649">
    <property type="entry name" value="RIBONUCLEASE D"/>
    <property type="match status" value="1"/>
</dbReference>
<gene>
    <name evidence="2" type="ORF">ABR60_04115</name>
</gene>
<keyword evidence="2" id="KW-0540">Nuclease</keyword>
<dbReference type="CDD" id="cd06142">
    <property type="entry name" value="RNaseD_exo"/>
    <property type="match status" value="1"/>
</dbReference>
<dbReference type="InterPro" id="IPR012337">
    <property type="entry name" value="RNaseH-like_sf"/>
</dbReference>
<keyword evidence="2" id="KW-0269">Exonuclease</keyword>
<dbReference type="GO" id="GO:0008408">
    <property type="term" value="F:3'-5' exonuclease activity"/>
    <property type="evidence" value="ECO:0007669"/>
    <property type="project" value="InterPro"/>
</dbReference>
<evidence type="ECO:0000259" key="1">
    <source>
        <dbReference type="PROSITE" id="PS50967"/>
    </source>
</evidence>
<feature type="domain" description="HRDC" evidence="1">
    <location>
        <begin position="227"/>
        <end position="311"/>
    </location>
</feature>
<evidence type="ECO:0000313" key="2">
    <source>
        <dbReference type="EMBL" id="KRO31329.1"/>
    </source>
</evidence>
<dbReference type="GO" id="GO:0006139">
    <property type="term" value="P:nucleobase-containing compound metabolic process"/>
    <property type="evidence" value="ECO:0007669"/>
    <property type="project" value="InterPro"/>
</dbReference>
<comment type="caution">
    <text evidence="2">The sequence shown here is derived from an EMBL/GenBank/DDBJ whole genome shotgun (WGS) entry which is preliminary data.</text>
</comment>
<dbReference type="GO" id="GO:0000166">
    <property type="term" value="F:nucleotide binding"/>
    <property type="evidence" value="ECO:0007669"/>
    <property type="project" value="InterPro"/>
</dbReference>